<sequence length="453" mass="50199">MQLETARKLLLARSVWRHVDAPVLARAELRPIHATLVHASTVTDTAPNIIRAIILSFVLEAQCTVRDDIFHGVVTILDKLVDDPARLEVVTRVVEDYELLTLMLLVGATNANALPPLWALVRHAVTLSTTQHEHFVPLVPFLQHFAYMEPSPTSSCPKQPELVAFVDQLHQLVPDTERLLLHCRGLLHVSPDVRTAAAAALLRRVPTESNAPLPLDPFHDDAPSFQAALLKTPLPSLPPPSTRPERDVAPHVATFVQLERLVSVQTSASPHDAAWKQLRVFLDHACVHVRTALDEPQHLAHVVEQLEASLDKSAQVEGVLLVFLSPSAPHYDAKQPRGNVSWPSSSIQASRFVPLCTTTLSYSSRARATCLVPEAATEAHAHVPSFLHATFGLYATHWRRCGIVTSTLDDYFETYAARVRPETTWARRHTSRADRQHARQEHDGRADALASQT</sequence>
<dbReference type="EMBL" id="CM047591">
    <property type="protein sequence ID" value="KAI9918913.1"/>
    <property type="molecule type" value="Genomic_DNA"/>
</dbReference>
<organism evidence="1 2">
    <name type="scientific">Peronosclerospora sorghi</name>
    <dbReference type="NCBI Taxonomy" id="230839"/>
    <lineage>
        <taxon>Eukaryota</taxon>
        <taxon>Sar</taxon>
        <taxon>Stramenopiles</taxon>
        <taxon>Oomycota</taxon>
        <taxon>Peronosporomycetes</taxon>
        <taxon>Peronosporales</taxon>
        <taxon>Peronosporaceae</taxon>
        <taxon>Peronosclerospora</taxon>
    </lineage>
</organism>
<comment type="caution">
    <text evidence="1">The sequence shown here is derived from an EMBL/GenBank/DDBJ whole genome shotgun (WGS) entry which is preliminary data.</text>
</comment>
<evidence type="ECO:0000313" key="2">
    <source>
        <dbReference type="Proteomes" id="UP001163321"/>
    </source>
</evidence>
<evidence type="ECO:0000313" key="1">
    <source>
        <dbReference type="EMBL" id="KAI9918913.1"/>
    </source>
</evidence>
<reference evidence="1 2" key="1">
    <citation type="journal article" date="2022" name="bioRxiv">
        <title>The genome of the oomycete Peronosclerospora sorghi, a cosmopolitan pathogen of maize and sorghum, is inflated with dispersed pseudogenes.</title>
        <authorList>
            <person name="Fletcher K."/>
            <person name="Martin F."/>
            <person name="Isakeit T."/>
            <person name="Cavanaugh K."/>
            <person name="Magill C."/>
            <person name="Michelmore R."/>
        </authorList>
    </citation>
    <scope>NUCLEOTIDE SEQUENCE [LARGE SCALE GENOMIC DNA]</scope>
    <source>
        <strain evidence="1">P6</strain>
    </source>
</reference>
<gene>
    <name evidence="1" type="ORF">PsorP6_011759</name>
</gene>
<accession>A0ACC0WLF1</accession>
<protein>
    <submittedName>
        <fullName evidence="1">Uncharacterized protein</fullName>
    </submittedName>
</protein>
<proteinExistence type="predicted"/>
<keyword evidence="2" id="KW-1185">Reference proteome</keyword>
<name>A0ACC0WLF1_9STRA</name>
<dbReference type="Proteomes" id="UP001163321">
    <property type="component" value="Chromosome 12"/>
</dbReference>